<comment type="caution">
    <text evidence="3">The sequence shown here is derived from an EMBL/GenBank/DDBJ whole genome shotgun (WGS) entry which is preliminary data.</text>
</comment>
<evidence type="ECO:0000259" key="2">
    <source>
        <dbReference type="PROSITE" id="PS50853"/>
    </source>
</evidence>
<dbReference type="PROSITE" id="PS50853">
    <property type="entry name" value="FN3"/>
    <property type="match status" value="2"/>
</dbReference>
<dbReference type="InterPro" id="IPR036116">
    <property type="entry name" value="FN3_sf"/>
</dbReference>
<dbReference type="SUPFAM" id="SSF49265">
    <property type="entry name" value="Fibronectin type III"/>
    <property type="match status" value="3"/>
</dbReference>
<keyword evidence="4" id="KW-1185">Reference proteome</keyword>
<dbReference type="Gene3D" id="2.60.40.380">
    <property type="entry name" value="Purple acid phosphatase-like, N-terminal"/>
    <property type="match status" value="1"/>
</dbReference>
<sequence>MSPRANGYTTYHTLENLLPDTTYYLRAKASSALGTTVGGVVTFKTTQIAQPFNITATDVVTNSAYLRGQIQDEAAGQTVRFEWGLDTSYGSSGNAYASGRIYSTYVSGLLPSTTYHYRMITTGDGITQYSEDFTFTTAPSPTPPELSEHFSVYRITAFGATLWIDTVSAPSNIVFEYGTSESLGQSLGYKAPVTNNLFYKSVTVDLTDLQPDTTYFYRVKATNNQGTTTSSIKSFKTLIPPAIIAKEAEEILGKSATLMGEIDPNKHLLETSFEYGLTEALGSSVDTSTPIVDGENSKDIAVALSDLQPNTTYHYRVAAIDVRGRKHAGPIRTVTTMELIKAWRQLHYGTTENTGDAADLASPYGDGVPNLIKYALGLAPQDRMTPLDPRIKQGDPAKLGITFTRDPLKRDLIYIVEASSTLTEPWEVIATSSHGASTSGSGDISETINPDSNISVEVKDSQAIQNNNKRFMRLRVERSN</sequence>
<dbReference type="Gene3D" id="2.60.40.10">
    <property type="entry name" value="Immunoglobulins"/>
    <property type="match status" value="2"/>
</dbReference>
<dbReference type="Pfam" id="PF16656">
    <property type="entry name" value="Pur_ac_phosph_N"/>
    <property type="match status" value="1"/>
</dbReference>
<evidence type="ECO:0000256" key="1">
    <source>
        <dbReference type="ARBA" id="ARBA00022729"/>
    </source>
</evidence>
<reference evidence="4" key="1">
    <citation type="journal article" date="2019" name="Int. J. Syst. Evol. Microbiol.">
        <title>The Global Catalogue of Microorganisms (GCM) 10K type strain sequencing project: providing services to taxonomists for standard genome sequencing and annotation.</title>
        <authorList>
            <consortium name="The Broad Institute Genomics Platform"/>
            <consortium name="The Broad Institute Genome Sequencing Center for Infectious Disease"/>
            <person name="Wu L."/>
            <person name="Ma J."/>
        </authorList>
    </citation>
    <scope>NUCLEOTIDE SEQUENCE [LARGE SCALE GENOMIC DNA]</scope>
    <source>
        <strain evidence="4">CCUG 57942</strain>
    </source>
</reference>
<dbReference type="InterPro" id="IPR015914">
    <property type="entry name" value="PAPs_N"/>
</dbReference>
<dbReference type="InterPro" id="IPR039331">
    <property type="entry name" value="PAPs-like"/>
</dbReference>
<feature type="domain" description="Fibronectin type-III" evidence="2">
    <location>
        <begin position="1"/>
        <end position="51"/>
    </location>
</feature>
<keyword evidence="1" id="KW-0732">Signal</keyword>
<accession>A0ABW4ZE01</accession>
<dbReference type="InterPro" id="IPR013783">
    <property type="entry name" value="Ig-like_fold"/>
</dbReference>
<dbReference type="InterPro" id="IPR003961">
    <property type="entry name" value="FN3_dom"/>
</dbReference>
<dbReference type="PANTHER" id="PTHR22953">
    <property type="entry name" value="ACID PHOSPHATASE RELATED"/>
    <property type="match status" value="1"/>
</dbReference>
<feature type="domain" description="Fibronectin type-III" evidence="2">
    <location>
        <begin position="140"/>
        <end position="242"/>
    </location>
</feature>
<organism evidence="3 4">
    <name type="scientific">Rubritalea tangerina</name>
    <dbReference type="NCBI Taxonomy" id="430798"/>
    <lineage>
        <taxon>Bacteria</taxon>
        <taxon>Pseudomonadati</taxon>
        <taxon>Verrucomicrobiota</taxon>
        <taxon>Verrucomicrobiia</taxon>
        <taxon>Verrucomicrobiales</taxon>
        <taxon>Rubritaleaceae</taxon>
        <taxon>Rubritalea</taxon>
    </lineage>
</organism>
<gene>
    <name evidence="3" type="ORF">ACFSW8_12990</name>
</gene>
<name>A0ABW4ZE01_9BACT</name>
<dbReference type="SMART" id="SM00060">
    <property type="entry name" value="FN3"/>
    <property type="match status" value="3"/>
</dbReference>
<dbReference type="RefSeq" id="WP_377088633.1">
    <property type="nucleotide sequence ID" value="NZ_JBHSJL010000014.1"/>
</dbReference>
<dbReference type="PANTHER" id="PTHR22953:SF153">
    <property type="entry name" value="PURPLE ACID PHOSPHATASE"/>
    <property type="match status" value="1"/>
</dbReference>
<dbReference type="CDD" id="cd00063">
    <property type="entry name" value="FN3"/>
    <property type="match status" value="1"/>
</dbReference>
<evidence type="ECO:0000313" key="3">
    <source>
        <dbReference type="EMBL" id="MFD2159817.1"/>
    </source>
</evidence>
<dbReference type="EMBL" id="JBHUJB010000053">
    <property type="protein sequence ID" value="MFD2159817.1"/>
    <property type="molecule type" value="Genomic_DNA"/>
</dbReference>
<dbReference type="Proteomes" id="UP001597389">
    <property type="component" value="Unassembled WGS sequence"/>
</dbReference>
<protein>
    <submittedName>
        <fullName evidence="3">Fibronectin type III domain-containing protein</fullName>
    </submittedName>
</protein>
<evidence type="ECO:0000313" key="4">
    <source>
        <dbReference type="Proteomes" id="UP001597389"/>
    </source>
</evidence>
<proteinExistence type="predicted"/>